<dbReference type="STRING" id="1797197.A2Y75_11220"/>
<protein>
    <submittedName>
        <fullName evidence="2">Uncharacterized protein</fullName>
    </submittedName>
</protein>
<dbReference type="EMBL" id="MELK01000016">
    <property type="protein sequence ID" value="OFW59393.1"/>
    <property type="molecule type" value="Genomic_DNA"/>
</dbReference>
<organism evidence="2 3">
    <name type="scientific">Candidatus Solincola sediminis</name>
    <dbReference type="NCBI Taxonomy" id="1797199"/>
    <lineage>
        <taxon>Bacteria</taxon>
        <taxon>Bacillati</taxon>
        <taxon>Actinomycetota</taxon>
        <taxon>Candidatus Geothermincolia</taxon>
        <taxon>Candidatus Geothermincolales</taxon>
        <taxon>Candidatus Geothermincolaceae</taxon>
        <taxon>Candidatus Solincola</taxon>
    </lineage>
</organism>
<feature type="compositionally biased region" description="Basic residues" evidence="1">
    <location>
        <begin position="75"/>
        <end position="85"/>
    </location>
</feature>
<sequence length="110" mass="11672">MSPRHRLRDPTLLIAAGSFPAKGLGRIGTKYIYAEAAAIMKRGKIANENKDLPFQDVACGNGGDPSLPLRNVASAKRRGDGKRKPVPRFLLAKPAACVSSISTIIVASSE</sequence>
<name>A0A1F2WRC6_9ACTN</name>
<reference evidence="2 3" key="1">
    <citation type="journal article" date="2016" name="Nat. Commun.">
        <title>Thousands of microbial genomes shed light on interconnected biogeochemical processes in an aquifer system.</title>
        <authorList>
            <person name="Anantharaman K."/>
            <person name="Brown C.T."/>
            <person name="Hug L.A."/>
            <person name="Sharon I."/>
            <person name="Castelle C.J."/>
            <person name="Probst A.J."/>
            <person name="Thomas B.C."/>
            <person name="Singh A."/>
            <person name="Wilkins M.J."/>
            <person name="Karaoz U."/>
            <person name="Brodie E.L."/>
            <person name="Williams K.H."/>
            <person name="Hubbard S.S."/>
            <person name="Banfield J.F."/>
        </authorList>
    </citation>
    <scope>NUCLEOTIDE SEQUENCE [LARGE SCALE GENOMIC DNA]</scope>
</reference>
<dbReference type="AlphaFoldDB" id="A0A1F2WRC6"/>
<accession>A0A1F2WRC6</accession>
<proteinExistence type="predicted"/>
<feature type="region of interest" description="Disordered" evidence="1">
    <location>
        <begin position="61"/>
        <end position="85"/>
    </location>
</feature>
<evidence type="ECO:0000313" key="2">
    <source>
        <dbReference type="EMBL" id="OFW59393.1"/>
    </source>
</evidence>
<comment type="caution">
    <text evidence="2">The sequence shown here is derived from an EMBL/GenBank/DDBJ whole genome shotgun (WGS) entry which is preliminary data.</text>
</comment>
<dbReference type="Proteomes" id="UP000177876">
    <property type="component" value="Unassembled WGS sequence"/>
</dbReference>
<gene>
    <name evidence="2" type="ORF">A2Y75_11220</name>
</gene>
<evidence type="ECO:0000256" key="1">
    <source>
        <dbReference type="SAM" id="MobiDB-lite"/>
    </source>
</evidence>
<evidence type="ECO:0000313" key="3">
    <source>
        <dbReference type="Proteomes" id="UP000177876"/>
    </source>
</evidence>